<dbReference type="Pfam" id="PF02492">
    <property type="entry name" value="cobW"/>
    <property type="match status" value="1"/>
</dbReference>
<protein>
    <submittedName>
        <fullName evidence="2">Cobalamin synthesis CobW domain protein</fullName>
    </submittedName>
</protein>
<dbReference type="AlphaFoldDB" id="D3PUM2"/>
<dbReference type="Proteomes" id="UP000000844">
    <property type="component" value="Chromosome"/>
</dbReference>
<dbReference type="EMBL" id="CP001778">
    <property type="protein sequence ID" value="ADD43035.1"/>
    <property type="molecule type" value="Genomic_DNA"/>
</dbReference>
<feature type="domain" description="CobW C-terminal" evidence="1">
    <location>
        <begin position="260"/>
        <end position="376"/>
    </location>
</feature>
<dbReference type="InterPro" id="IPR051927">
    <property type="entry name" value="Zn_Chap_cDPG_Synth"/>
</dbReference>
<dbReference type="SMART" id="SM00833">
    <property type="entry name" value="CobW_C"/>
    <property type="match status" value="1"/>
</dbReference>
<dbReference type="RefSeq" id="WP_013018606.1">
    <property type="nucleotide sequence ID" value="NC_013947.1"/>
</dbReference>
<dbReference type="PANTHER" id="PTHR43603">
    <property type="entry name" value="COBW DOMAIN-CONTAINING PROTEIN DDB_G0274527"/>
    <property type="match status" value="1"/>
</dbReference>
<dbReference type="KEGG" id="sna:Snas_3371"/>
<dbReference type="PANTHER" id="PTHR43603:SF1">
    <property type="entry name" value="ZINC-REGULATED GTPASE METALLOPROTEIN ACTIVATOR 1"/>
    <property type="match status" value="1"/>
</dbReference>
<proteinExistence type="predicted"/>
<sequence>MTSPITAPGTTATQADTRPGVTVLTGFRPEPTAAVATALAAADPTMLVVSHDVSRLESGIVRRLVTTATDTIEDATVHLDHGCLACTVRDDVLPTLARLADNHPGRDIALVIPSTLEPSALAAACAYCHIDGRPVTELVRLDSVVAVIDAATFLDDLRSDDDLSHRGLAAADNDLRTVADVAARQVEYADTVLITGGDGDFETTRLSVLTRRLAPWAVHVADTANLRDTRRFDADTPEVFARGLEGYPIGVHDPSPDCGVSSLVFASRRPFHPGRLHALLGTIADHTLRGRGHLWLASQPDHAVAWESAGGGLSMGSLGHWLASLPDEDRDDVSPRRRLTADLEWDPYYGDRGIKLDFVGLDFDAVDLQRALTTCLLTDAELSTGEETWRTWHDPFAGCLDDPTDEPS</sequence>
<accession>D3PUM2</accession>
<dbReference type="InterPro" id="IPR011629">
    <property type="entry name" value="CobW-like_C"/>
</dbReference>
<dbReference type="InterPro" id="IPR027417">
    <property type="entry name" value="P-loop_NTPase"/>
</dbReference>
<dbReference type="HOGENOM" id="CLU_017452_2_0_11"/>
<dbReference type="SUPFAM" id="SSF90002">
    <property type="entry name" value="Hypothetical protein YjiA, C-terminal domain"/>
    <property type="match status" value="1"/>
</dbReference>
<gene>
    <name evidence="2" type="ordered locus">Snas_3371</name>
</gene>
<evidence type="ECO:0000313" key="3">
    <source>
        <dbReference type="Proteomes" id="UP000000844"/>
    </source>
</evidence>
<keyword evidence="3" id="KW-1185">Reference proteome</keyword>
<evidence type="ECO:0000259" key="1">
    <source>
        <dbReference type="SMART" id="SM00833"/>
    </source>
</evidence>
<dbReference type="OrthoDB" id="9808822at2"/>
<dbReference type="InterPro" id="IPR003495">
    <property type="entry name" value="CobW/HypB/UreG_nucleotide-bd"/>
</dbReference>
<reference evidence="2 3" key="1">
    <citation type="journal article" date="2009" name="Stand. Genomic Sci.">
        <title>Complete genome sequence of Stackebrandtia nassauensis type strain (LLR-40K-21).</title>
        <authorList>
            <person name="Munk C."/>
            <person name="Lapidus A."/>
            <person name="Copeland A."/>
            <person name="Jando M."/>
            <person name="Mayilraj S."/>
            <person name="Glavina Del Rio T."/>
            <person name="Nolan M."/>
            <person name="Chen F."/>
            <person name="Lucas S."/>
            <person name="Tice H."/>
            <person name="Cheng J.F."/>
            <person name="Han C."/>
            <person name="Detter J.C."/>
            <person name="Bruce D."/>
            <person name="Goodwin L."/>
            <person name="Chain P."/>
            <person name="Pitluck S."/>
            <person name="Goker M."/>
            <person name="Ovchinikova G."/>
            <person name="Pati A."/>
            <person name="Ivanova N."/>
            <person name="Mavromatis K."/>
            <person name="Chen A."/>
            <person name="Palaniappan K."/>
            <person name="Land M."/>
            <person name="Hauser L."/>
            <person name="Chang Y.J."/>
            <person name="Jeffries C.D."/>
            <person name="Bristow J."/>
            <person name="Eisen J.A."/>
            <person name="Markowitz V."/>
            <person name="Hugenholtz P."/>
            <person name="Kyrpides N.C."/>
            <person name="Klenk H.P."/>
        </authorList>
    </citation>
    <scope>NUCLEOTIDE SEQUENCE [LARGE SCALE GENOMIC DNA]</scope>
    <source>
        <strain evidence="3">DSM 44728 / CIP 108903 / NRRL B-16338 / NBRC 102104 / LLR-40K-21</strain>
    </source>
</reference>
<dbReference type="Gene3D" id="3.40.50.300">
    <property type="entry name" value="P-loop containing nucleotide triphosphate hydrolases"/>
    <property type="match status" value="1"/>
</dbReference>
<dbReference type="STRING" id="446470.Snas_3371"/>
<name>D3PUM2_STANL</name>
<dbReference type="eggNOG" id="COG0523">
    <property type="taxonomic scope" value="Bacteria"/>
</dbReference>
<evidence type="ECO:0000313" key="2">
    <source>
        <dbReference type="EMBL" id="ADD43035.1"/>
    </source>
</evidence>
<dbReference type="Pfam" id="PF07683">
    <property type="entry name" value="CobW_C"/>
    <property type="match status" value="1"/>
</dbReference>
<organism evidence="2 3">
    <name type="scientific">Stackebrandtia nassauensis (strain DSM 44728 / CIP 108903 / NRRL B-16338 / NBRC 102104 / LLR-40K-21)</name>
    <dbReference type="NCBI Taxonomy" id="446470"/>
    <lineage>
        <taxon>Bacteria</taxon>
        <taxon>Bacillati</taxon>
        <taxon>Actinomycetota</taxon>
        <taxon>Actinomycetes</taxon>
        <taxon>Glycomycetales</taxon>
        <taxon>Glycomycetaceae</taxon>
        <taxon>Stackebrandtia</taxon>
    </lineage>
</organism>